<sequence>TIARFKGHSVHTYKIKNKPAPFGCEILGLCDVGYTFSFLPKSRIEKSKELEAQTLAGMDRG</sequence>
<dbReference type="AlphaFoldDB" id="A0A367IVH5"/>
<name>A0A367IVH5_RHIST</name>
<gene>
    <name evidence="1" type="ORF">CU098_006190</name>
</gene>
<protein>
    <submittedName>
        <fullName evidence="1">Uncharacterized protein</fullName>
    </submittedName>
</protein>
<keyword evidence="2" id="KW-1185">Reference proteome</keyword>
<dbReference type="OrthoDB" id="2400393at2759"/>
<feature type="non-terminal residue" evidence="1">
    <location>
        <position position="1"/>
    </location>
</feature>
<evidence type="ECO:0000313" key="2">
    <source>
        <dbReference type="Proteomes" id="UP000253551"/>
    </source>
</evidence>
<dbReference type="STRING" id="4846.A0A367IVH5"/>
<dbReference type="EMBL" id="PJQM01005414">
    <property type="protein sequence ID" value="RCH81677.1"/>
    <property type="molecule type" value="Genomic_DNA"/>
</dbReference>
<dbReference type="Proteomes" id="UP000253551">
    <property type="component" value="Unassembled WGS sequence"/>
</dbReference>
<evidence type="ECO:0000313" key="1">
    <source>
        <dbReference type="EMBL" id="RCH81677.1"/>
    </source>
</evidence>
<comment type="caution">
    <text evidence="1">The sequence shown here is derived from an EMBL/GenBank/DDBJ whole genome shotgun (WGS) entry which is preliminary data.</text>
</comment>
<proteinExistence type="predicted"/>
<accession>A0A367IVH5</accession>
<organism evidence="1 2">
    <name type="scientific">Rhizopus stolonifer</name>
    <name type="common">Rhizopus nigricans</name>
    <dbReference type="NCBI Taxonomy" id="4846"/>
    <lineage>
        <taxon>Eukaryota</taxon>
        <taxon>Fungi</taxon>
        <taxon>Fungi incertae sedis</taxon>
        <taxon>Mucoromycota</taxon>
        <taxon>Mucoromycotina</taxon>
        <taxon>Mucoromycetes</taxon>
        <taxon>Mucorales</taxon>
        <taxon>Mucorineae</taxon>
        <taxon>Rhizopodaceae</taxon>
        <taxon>Rhizopus</taxon>
    </lineage>
</organism>
<reference evidence="1 2" key="1">
    <citation type="journal article" date="2018" name="G3 (Bethesda)">
        <title>Phylogenetic and Phylogenomic Definition of Rhizopus Species.</title>
        <authorList>
            <person name="Gryganskyi A.P."/>
            <person name="Golan J."/>
            <person name="Dolatabadi S."/>
            <person name="Mondo S."/>
            <person name="Robb S."/>
            <person name="Idnurm A."/>
            <person name="Muszewska A."/>
            <person name="Steczkiewicz K."/>
            <person name="Masonjones S."/>
            <person name="Liao H.L."/>
            <person name="Gajdeczka M.T."/>
            <person name="Anike F."/>
            <person name="Vuek A."/>
            <person name="Anishchenko I.M."/>
            <person name="Voigt K."/>
            <person name="de Hoog G.S."/>
            <person name="Smith M.E."/>
            <person name="Heitman J."/>
            <person name="Vilgalys R."/>
            <person name="Stajich J.E."/>
        </authorList>
    </citation>
    <scope>NUCLEOTIDE SEQUENCE [LARGE SCALE GENOMIC DNA]</scope>
    <source>
        <strain evidence="1 2">LSU 92-RS-03</strain>
    </source>
</reference>